<organism evidence="1 2">
    <name type="scientific">Characodon lateralis</name>
    <dbReference type="NCBI Taxonomy" id="208331"/>
    <lineage>
        <taxon>Eukaryota</taxon>
        <taxon>Metazoa</taxon>
        <taxon>Chordata</taxon>
        <taxon>Craniata</taxon>
        <taxon>Vertebrata</taxon>
        <taxon>Euteleostomi</taxon>
        <taxon>Actinopterygii</taxon>
        <taxon>Neopterygii</taxon>
        <taxon>Teleostei</taxon>
        <taxon>Neoteleostei</taxon>
        <taxon>Acanthomorphata</taxon>
        <taxon>Ovalentaria</taxon>
        <taxon>Atherinomorphae</taxon>
        <taxon>Cyprinodontiformes</taxon>
        <taxon>Goodeidae</taxon>
        <taxon>Characodon</taxon>
    </lineage>
</organism>
<dbReference type="Proteomes" id="UP001352852">
    <property type="component" value="Unassembled WGS sequence"/>
</dbReference>
<evidence type="ECO:0000313" key="1">
    <source>
        <dbReference type="EMBL" id="MED6265809.1"/>
    </source>
</evidence>
<dbReference type="EMBL" id="JAHUTJ010004068">
    <property type="protein sequence ID" value="MED6265809.1"/>
    <property type="molecule type" value="Genomic_DNA"/>
</dbReference>
<name>A0ABU7CW94_9TELE</name>
<gene>
    <name evidence="1" type="ORF">CHARACLAT_029206</name>
</gene>
<reference evidence="1 2" key="1">
    <citation type="submission" date="2021-06" db="EMBL/GenBank/DDBJ databases">
        <authorList>
            <person name="Palmer J.M."/>
        </authorList>
    </citation>
    <scope>NUCLEOTIDE SEQUENCE [LARGE SCALE GENOMIC DNA]</scope>
    <source>
        <strain evidence="1 2">CL_MEX2019</strain>
        <tissue evidence="1">Muscle</tissue>
    </source>
</reference>
<evidence type="ECO:0000313" key="2">
    <source>
        <dbReference type="Proteomes" id="UP001352852"/>
    </source>
</evidence>
<comment type="caution">
    <text evidence="1">The sequence shown here is derived from an EMBL/GenBank/DDBJ whole genome shotgun (WGS) entry which is preliminary data.</text>
</comment>
<keyword evidence="2" id="KW-1185">Reference proteome</keyword>
<protein>
    <submittedName>
        <fullName evidence="1">Uncharacterized protein</fullName>
    </submittedName>
</protein>
<proteinExistence type="predicted"/>
<accession>A0ABU7CW94</accession>
<sequence>MIISSSHSTNNKRPQYKLWPRSPIIFTLSVPDYLSRSRSSSSHLLWDCSPYSRTFFGEQKKCRDSLLRFPHVFRRSPHSLGVILDDTSRISYIIGLLRGQVLRKEAQSF</sequence>